<dbReference type="InterPro" id="IPR007452">
    <property type="entry name" value="TamB_C"/>
</dbReference>
<dbReference type="RefSeq" id="WP_290362951.1">
    <property type="nucleotide sequence ID" value="NZ_JAUFQU010000001.1"/>
</dbReference>
<proteinExistence type="predicted"/>
<dbReference type="Pfam" id="PF04357">
    <property type="entry name" value="TamB"/>
    <property type="match status" value="1"/>
</dbReference>
<feature type="region of interest" description="Disordered" evidence="5">
    <location>
        <begin position="1435"/>
        <end position="1456"/>
    </location>
</feature>
<keyword evidence="3" id="KW-1133">Transmembrane helix</keyword>
<comment type="subcellular location">
    <subcellularLocation>
        <location evidence="1">Membrane</location>
        <topology evidence="1">Single-pass membrane protein</topology>
    </subcellularLocation>
</comment>
<accession>A0ABT8CUR0</accession>
<evidence type="ECO:0000256" key="2">
    <source>
        <dbReference type="ARBA" id="ARBA00022692"/>
    </source>
</evidence>
<evidence type="ECO:0000256" key="3">
    <source>
        <dbReference type="ARBA" id="ARBA00022989"/>
    </source>
</evidence>
<evidence type="ECO:0000256" key="5">
    <source>
        <dbReference type="SAM" id="MobiDB-lite"/>
    </source>
</evidence>
<dbReference type="EMBL" id="JAUFQU010000001">
    <property type="protein sequence ID" value="MDN3706900.1"/>
    <property type="molecule type" value="Genomic_DNA"/>
</dbReference>
<evidence type="ECO:0000256" key="1">
    <source>
        <dbReference type="ARBA" id="ARBA00004167"/>
    </source>
</evidence>
<comment type="caution">
    <text evidence="7">The sequence shown here is derived from an EMBL/GenBank/DDBJ whole genome shotgun (WGS) entry which is preliminary data.</text>
</comment>
<protein>
    <submittedName>
        <fullName evidence="7">Translocation/assembly module TamB domain-containing protein</fullName>
    </submittedName>
</protein>
<keyword evidence="2" id="KW-0812">Transmembrane</keyword>
<gene>
    <name evidence="7" type="ORF">QW060_07110</name>
</gene>
<reference evidence="8" key="1">
    <citation type="journal article" date="2019" name="Int. J. Syst. Evol. Microbiol.">
        <title>The Global Catalogue of Microorganisms (GCM) 10K type strain sequencing project: providing services to taxonomists for standard genome sequencing and annotation.</title>
        <authorList>
            <consortium name="The Broad Institute Genomics Platform"/>
            <consortium name="The Broad Institute Genome Sequencing Center for Infectious Disease"/>
            <person name="Wu L."/>
            <person name="Ma J."/>
        </authorList>
    </citation>
    <scope>NUCLEOTIDE SEQUENCE [LARGE SCALE GENOMIC DNA]</scope>
    <source>
        <strain evidence="8">CECT 7184</strain>
    </source>
</reference>
<sequence length="1478" mass="165155">MVLLLSVTLTTPIVQTELAHYATEKINKQFNINASIKQVAVGLDGSVLLKNVKVLDDRKNVLANTERLHTNILDFQLLLYGQLYFGSTELENLDFHIRKYKGDTLTNLDKFIETFDDGQKGSGKFYMNIEHLKVTNGSFSIVDDNLPNAKSVDFTKMSGLVDHFVIKGPNISAEVKKLSLHDHRGLTVKDLAADFSMTKTSMDLKKLNLTTDKSVLVGSIEMRYNEGDLKHFVDKVNLNVKIDKSSIATDELRTFYKGFGSGNHLYLKTRATGTLNNFTLSNAVLADDIGSQIIGNFKLENLLDKTKEFKIITNLDRLFISRKNAVALLPNVLEKALPAELDKIGMLDLRGALMYTNFTVEADIQTVSELGLASAKVSMSALNNPKKALYRGDVILEDFNIGGLIDKPNIGTASLNLFIDGQGFDTKNLNTTVTGDVYHFDFNGYQYQDIIIDGKLKMPTYQGFVSSKDPNAILDFDGVIDFSSSVKEYNFKADITHLNLRALGFVKDSISEVKGLIELNAKGNTIDDFEGVVHISDVYYKSSKADFEFKDFEMTSTFSEDGTRMVEMNSPDIVEGYIRGKYKINQLKAIVENALGSLYTNYSPLKLETGQYLDFDFNINSKIVELFAPNIQISEDTRLQGSINADEGDFKLNFDTPFVNVSNNAIKNIAIQVDNKNPLFNTYISIDSIRLKGYDITDFNLLNVTHNDTLFVRTEFKGGKEATDSYDLNLYHTINKDNLSIVGFQKSEFKFKDYLWYINEDDDDKNRVVFNKKLTDFDVEHIEISHEEQTVLLSGVLRDSTYKDLKLTFEKVDLNKITPDIHNLSLGGLINGKIAFEQRNKVFRPSSSLEIDNLEVNDVFLGKFNFDVEGDESLRNFKVRSNIVNDFAESFYMNGNISVEKGRSNLDLDVGLVKFDLKAIAPFLSSIMSDVRGDASGRLTVSGIHTDPTVDGRIYLSNAGMRPVFTGVDYVFDENAPLDITEKQFILRNVNITDSKHKTKGLINGYIAHDRFQNWNLNVKLNSNNLLALDKAYQEGTPYYGVAYIDGYATIIGPAEALNIKIEATSKEGTSLKIPLNETGGVGDNNFIHFVTAEEKRNREKGVFTSVNPNQFGGVQLDFEFVITPDAEIEVLLDRESGHGMKGRGAGFITMGINTLGSFNMWGDFQVYEGVYNFKYSGLIDKKFQVKKYGTIRWDGDPMNALLDLQAIYHTQANPGTIVENSAINRKVDTDVSIILTGNLATPEIDFNIDFPNVSSSIKSEIDYKLADKDTRETQAMALLATGSFINSENASTAVYGSLFERASSLFDDLFSDEDGKFKVGLNYSQSDRNPYAENDAARVGVTLSTQVSDKILINGKLGVPVGGAEDNVIVGDVEVQLLLNEDGSLKARVFNRENDINYLGEGIGYTQGVGLTYEVDFETFKELLKRIFTNANKKAKEKATSNSTNEIPDDDFGSEFIKYQENRRKEKVEDKKAQPEG</sequence>
<evidence type="ECO:0000256" key="4">
    <source>
        <dbReference type="ARBA" id="ARBA00023136"/>
    </source>
</evidence>
<keyword evidence="4" id="KW-0472">Membrane</keyword>
<name>A0ABT8CUR0_9FLAO</name>
<evidence type="ECO:0000313" key="7">
    <source>
        <dbReference type="EMBL" id="MDN3706900.1"/>
    </source>
</evidence>
<evidence type="ECO:0000313" key="8">
    <source>
        <dbReference type="Proteomes" id="UP001242368"/>
    </source>
</evidence>
<keyword evidence="8" id="KW-1185">Reference proteome</keyword>
<evidence type="ECO:0000259" key="6">
    <source>
        <dbReference type="Pfam" id="PF04357"/>
    </source>
</evidence>
<feature type="domain" description="Translocation and assembly module TamB C-terminal" evidence="6">
    <location>
        <begin position="992"/>
        <end position="1418"/>
    </location>
</feature>
<organism evidence="7 8">
    <name type="scientific">Paenimyroides ceti</name>
    <dbReference type="NCBI Taxonomy" id="395087"/>
    <lineage>
        <taxon>Bacteria</taxon>
        <taxon>Pseudomonadati</taxon>
        <taxon>Bacteroidota</taxon>
        <taxon>Flavobacteriia</taxon>
        <taxon>Flavobacteriales</taxon>
        <taxon>Flavobacteriaceae</taxon>
        <taxon>Paenimyroides</taxon>
    </lineage>
</organism>
<dbReference type="Proteomes" id="UP001242368">
    <property type="component" value="Unassembled WGS sequence"/>
</dbReference>